<name>A0A1J5E351_9BACT</name>
<dbReference type="EMBL" id="MNYI01000222">
    <property type="protein sequence ID" value="OIP37112.1"/>
    <property type="molecule type" value="Genomic_DNA"/>
</dbReference>
<sequence length="328" mass="35522">MAGVIKVAVLGAGGLGKACAAVIAKKKQMRLVAICDKEGYAYLPNGLDADAISRVKIGGTVGDLECGKQVADSIGEIVGISKEIDGIFIALPNLPNDFMFNVVKRFISADYKGCFTDALKRTTAMEMMFGLYDPLKQVKSTYITGCGATPGLLTAAAVIAAQSFIEVENVNIWWGVGIANWEEYKATIREDIAHLPGWTVDTALSMSDEKVEDFLDKTNGILELHEMEHADDLLLERIGVVDSRDKVTVGGIMDTRNAKKPVSTTMTLTGITFDGKRSSHRFILGDETGMAANVIGPALGYLKRALWLNQHEIYGIYGSTEFMPCVVR</sequence>
<evidence type="ECO:0000313" key="1">
    <source>
        <dbReference type="EMBL" id="OIP37112.1"/>
    </source>
</evidence>
<dbReference type="InterPro" id="IPR036291">
    <property type="entry name" value="NAD(P)-bd_dom_sf"/>
</dbReference>
<dbReference type="Gene3D" id="3.40.50.720">
    <property type="entry name" value="NAD(P)-binding Rossmann-like Domain"/>
    <property type="match status" value="1"/>
</dbReference>
<organism evidence="1 2">
    <name type="scientific">Candidatus Desantisbacteria bacterium CG2_30_40_21</name>
    <dbReference type="NCBI Taxonomy" id="1817895"/>
    <lineage>
        <taxon>Bacteria</taxon>
        <taxon>Candidatus Desantisiibacteriota</taxon>
    </lineage>
</organism>
<dbReference type="AlphaFoldDB" id="A0A1J5E351"/>
<reference evidence="1 2" key="1">
    <citation type="journal article" date="2016" name="Environ. Microbiol.">
        <title>Genomic resolution of a cold subsurface aquifer community provides metabolic insights for novel microbes adapted to high CO concentrations.</title>
        <authorList>
            <person name="Probst A.J."/>
            <person name="Castelle C.J."/>
            <person name="Singh A."/>
            <person name="Brown C.T."/>
            <person name="Anantharaman K."/>
            <person name="Sharon I."/>
            <person name="Hug L.A."/>
            <person name="Burstein D."/>
            <person name="Emerson J.B."/>
            <person name="Thomas B.C."/>
            <person name="Banfield J.F."/>
        </authorList>
    </citation>
    <scope>NUCLEOTIDE SEQUENCE [LARGE SCALE GENOMIC DNA]</scope>
    <source>
        <strain evidence="1">CG2_30_40_21</strain>
    </source>
</reference>
<dbReference type="STRING" id="1817895.AUJ95_08650"/>
<dbReference type="Proteomes" id="UP000183085">
    <property type="component" value="Unassembled WGS sequence"/>
</dbReference>
<proteinExistence type="predicted"/>
<evidence type="ECO:0000313" key="2">
    <source>
        <dbReference type="Proteomes" id="UP000183085"/>
    </source>
</evidence>
<gene>
    <name evidence="1" type="ORF">AUJ95_08650</name>
</gene>
<comment type="caution">
    <text evidence="1">The sequence shown here is derived from an EMBL/GenBank/DDBJ whole genome shotgun (WGS) entry which is preliminary data.</text>
</comment>
<dbReference type="SUPFAM" id="SSF51735">
    <property type="entry name" value="NAD(P)-binding Rossmann-fold domains"/>
    <property type="match status" value="1"/>
</dbReference>
<accession>A0A1J5E351</accession>
<protein>
    <submittedName>
        <fullName evidence="1">Saccharopine dehydrogenase-like oxidoreductase</fullName>
    </submittedName>
</protein>